<dbReference type="GO" id="GO:0032259">
    <property type="term" value="P:methylation"/>
    <property type="evidence" value="ECO:0007669"/>
    <property type="project" value="UniProtKB-KW"/>
</dbReference>
<evidence type="ECO:0000259" key="4">
    <source>
        <dbReference type="Pfam" id="PF00891"/>
    </source>
</evidence>
<dbReference type="InterPro" id="IPR001077">
    <property type="entry name" value="COMT_C"/>
</dbReference>
<accession>A0A7J9C7I4</accession>
<dbReference type="Pfam" id="PF00891">
    <property type="entry name" value="Methyltransf_2"/>
    <property type="match status" value="1"/>
</dbReference>
<evidence type="ECO:0000256" key="2">
    <source>
        <dbReference type="ARBA" id="ARBA00022679"/>
    </source>
</evidence>
<dbReference type="GO" id="GO:0008171">
    <property type="term" value="F:O-methyltransferase activity"/>
    <property type="evidence" value="ECO:0007669"/>
    <property type="project" value="InterPro"/>
</dbReference>
<proteinExistence type="predicted"/>
<protein>
    <recommendedName>
        <fullName evidence="4">O-methyltransferase C-terminal domain-containing protein</fullName>
    </recommendedName>
</protein>
<dbReference type="EMBL" id="JABEZY010000008">
    <property type="protein sequence ID" value="MBA0744450.1"/>
    <property type="molecule type" value="Genomic_DNA"/>
</dbReference>
<name>A0A7J9C7I4_GOSGO</name>
<dbReference type="InterPro" id="IPR016461">
    <property type="entry name" value="COMT-like"/>
</dbReference>
<keyword evidence="1" id="KW-0489">Methyltransferase</keyword>
<comment type="caution">
    <text evidence="5">The sequence shown here is derived from an EMBL/GenBank/DDBJ whole genome shotgun (WGS) entry which is preliminary data.</text>
</comment>
<dbReference type="InterPro" id="IPR029063">
    <property type="entry name" value="SAM-dependent_MTases_sf"/>
</dbReference>
<dbReference type="Gene3D" id="3.40.50.150">
    <property type="entry name" value="Vaccinia Virus protein VP39"/>
    <property type="match status" value="1"/>
</dbReference>
<keyword evidence="2" id="KW-0808">Transferase</keyword>
<evidence type="ECO:0000313" key="6">
    <source>
        <dbReference type="Proteomes" id="UP000593579"/>
    </source>
</evidence>
<dbReference type="PROSITE" id="PS51683">
    <property type="entry name" value="SAM_OMT_II"/>
    <property type="match status" value="1"/>
</dbReference>
<reference evidence="5 6" key="1">
    <citation type="journal article" date="2019" name="Genome Biol. Evol.">
        <title>Insights into the evolution of the New World diploid cottons (Gossypium, subgenus Houzingenia) based on genome sequencing.</title>
        <authorList>
            <person name="Grover C.E."/>
            <person name="Arick M.A. 2nd"/>
            <person name="Thrash A."/>
            <person name="Conover J.L."/>
            <person name="Sanders W.S."/>
            <person name="Peterson D.G."/>
            <person name="Frelichowski J.E."/>
            <person name="Scheffler J.A."/>
            <person name="Scheffler B.E."/>
            <person name="Wendel J.F."/>
        </authorList>
    </citation>
    <scope>NUCLEOTIDE SEQUENCE [LARGE SCALE GENOMIC DNA]</scope>
    <source>
        <strain evidence="5">5</strain>
        <tissue evidence="5">Leaf</tissue>
    </source>
</reference>
<sequence>MSAVGTGATLSIIVSKYPTIKGINFDLPHVIENAPTYPGIYMILVVGVEHVGEDMFASVPKGDAIFMKWIYVNWSDDHCSKFLKKCYEAVPDNGKMIVADSILPDYPDPSLATKVVGLFDCTLWATNHGRKERTEKEFEALATRFEP</sequence>
<dbReference type="OrthoDB" id="952847at2759"/>
<feature type="domain" description="O-methyltransferase C-terminal" evidence="4">
    <location>
        <begin position="5"/>
        <end position="143"/>
    </location>
</feature>
<keyword evidence="3" id="KW-0949">S-adenosyl-L-methionine</keyword>
<evidence type="ECO:0000256" key="3">
    <source>
        <dbReference type="ARBA" id="ARBA00022691"/>
    </source>
</evidence>
<organism evidence="5 6">
    <name type="scientific">Gossypium gossypioides</name>
    <name type="common">Mexican cotton</name>
    <name type="synonym">Selera gossypioides</name>
    <dbReference type="NCBI Taxonomy" id="34282"/>
    <lineage>
        <taxon>Eukaryota</taxon>
        <taxon>Viridiplantae</taxon>
        <taxon>Streptophyta</taxon>
        <taxon>Embryophyta</taxon>
        <taxon>Tracheophyta</taxon>
        <taxon>Spermatophyta</taxon>
        <taxon>Magnoliopsida</taxon>
        <taxon>eudicotyledons</taxon>
        <taxon>Gunneridae</taxon>
        <taxon>Pentapetalae</taxon>
        <taxon>rosids</taxon>
        <taxon>malvids</taxon>
        <taxon>Malvales</taxon>
        <taxon>Malvaceae</taxon>
        <taxon>Malvoideae</taxon>
        <taxon>Gossypium</taxon>
    </lineage>
</organism>
<gene>
    <name evidence="5" type="ORF">Gogos_007072</name>
</gene>
<keyword evidence="6" id="KW-1185">Reference proteome</keyword>
<dbReference type="PANTHER" id="PTHR11746">
    <property type="entry name" value="O-METHYLTRANSFERASE"/>
    <property type="match status" value="1"/>
</dbReference>
<dbReference type="AlphaFoldDB" id="A0A7J9C7I4"/>
<evidence type="ECO:0000256" key="1">
    <source>
        <dbReference type="ARBA" id="ARBA00022603"/>
    </source>
</evidence>
<dbReference type="SUPFAM" id="SSF53335">
    <property type="entry name" value="S-adenosyl-L-methionine-dependent methyltransferases"/>
    <property type="match status" value="1"/>
</dbReference>
<evidence type="ECO:0000313" key="5">
    <source>
        <dbReference type="EMBL" id="MBA0744450.1"/>
    </source>
</evidence>
<dbReference type="Proteomes" id="UP000593579">
    <property type="component" value="Unassembled WGS sequence"/>
</dbReference>